<dbReference type="InterPro" id="IPR027434">
    <property type="entry name" value="Homing_endonucl"/>
</dbReference>
<feature type="domain" description="HTH cro/C1-type" evidence="2">
    <location>
        <begin position="31"/>
        <end position="70"/>
    </location>
</feature>
<dbReference type="PROSITE" id="PS50819">
    <property type="entry name" value="INTEIN_ENDONUCLEASE"/>
    <property type="match status" value="1"/>
</dbReference>
<organism evidence="3 4">
    <name type="scientific">candidate division Kazan bacterium RIFCSPLOWO2_01_FULL_45_19</name>
    <dbReference type="NCBI Taxonomy" id="1798538"/>
    <lineage>
        <taxon>Bacteria</taxon>
        <taxon>Bacteria division Kazan-3B-28</taxon>
    </lineage>
</organism>
<dbReference type="CDD" id="cd00093">
    <property type="entry name" value="HTH_XRE"/>
    <property type="match status" value="1"/>
</dbReference>
<dbReference type="InterPro" id="IPR010982">
    <property type="entry name" value="Lambda_DNA-bd_dom_sf"/>
</dbReference>
<dbReference type="InterPro" id="IPR004042">
    <property type="entry name" value="Intein_endonuc_central"/>
</dbReference>
<dbReference type="InterPro" id="IPR006142">
    <property type="entry name" value="INTEIN"/>
</dbReference>
<evidence type="ECO:0000259" key="2">
    <source>
        <dbReference type="PROSITE" id="PS50943"/>
    </source>
</evidence>
<proteinExistence type="predicted"/>
<dbReference type="Proteomes" id="UP000178085">
    <property type="component" value="Unassembled WGS sequence"/>
</dbReference>
<dbReference type="Pfam" id="PF01381">
    <property type="entry name" value="HTH_3"/>
    <property type="match status" value="1"/>
</dbReference>
<dbReference type="PRINTS" id="PR00379">
    <property type="entry name" value="INTEIN"/>
</dbReference>
<dbReference type="PROSITE" id="PS50943">
    <property type="entry name" value="HTH_CROC1"/>
    <property type="match status" value="1"/>
</dbReference>
<accession>A0A1F4NQH7</accession>
<dbReference type="GO" id="GO:0016539">
    <property type="term" value="P:intein-mediated protein splicing"/>
    <property type="evidence" value="ECO:0007669"/>
    <property type="project" value="InterPro"/>
</dbReference>
<evidence type="ECO:0000313" key="3">
    <source>
        <dbReference type="EMBL" id="OGB73660.1"/>
    </source>
</evidence>
<dbReference type="SUPFAM" id="SSF47413">
    <property type="entry name" value="lambda repressor-like DNA-binding domains"/>
    <property type="match status" value="1"/>
</dbReference>
<feature type="domain" description="DOD-type homing endonuclease" evidence="1">
    <location>
        <begin position="144"/>
        <end position="290"/>
    </location>
</feature>
<dbReference type="GO" id="GO:0004519">
    <property type="term" value="F:endonuclease activity"/>
    <property type="evidence" value="ECO:0007669"/>
    <property type="project" value="InterPro"/>
</dbReference>
<evidence type="ECO:0000259" key="1">
    <source>
        <dbReference type="PROSITE" id="PS50819"/>
    </source>
</evidence>
<comment type="caution">
    <text evidence="3">The sequence shown here is derived from an EMBL/GenBank/DDBJ whole genome shotgun (WGS) entry which is preliminary data.</text>
</comment>
<dbReference type="GO" id="GO:0003677">
    <property type="term" value="F:DNA binding"/>
    <property type="evidence" value="ECO:0007669"/>
    <property type="project" value="InterPro"/>
</dbReference>
<evidence type="ECO:0000313" key="4">
    <source>
        <dbReference type="Proteomes" id="UP000178085"/>
    </source>
</evidence>
<dbReference type="SUPFAM" id="SSF55608">
    <property type="entry name" value="Homing endonucleases"/>
    <property type="match status" value="1"/>
</dbReference>
<dbReference type="SMART" id="SM00530">
    <property type="entry name" value="HTH_XRE"/>
    <property type="match status" value="1"/>
</dbReference>
<protein>
    <recommendedName>
        <fullName evidence="5">HTH cro/C1-type domain-containing protein</fullName>
    </recommendedName>
</protein>
<dbReference type="EMBL" id="METD01000001">
    <property type="protein sequence ID" value="OGB73660.1"/>
    <property type="molecule type" value="Genomic_DNA"/>
</dbReference>
<sequence length="343" mass="39351">MKMRASLPKPQLDYFFAELFARSQKTKIAIAHDSGISVRTLRDWERGLYLPNAEILKRLSTKYNIPLPRYQTKPEHWQIPEIARIGAMAMLAKHGAPGNLETRRIAGKISAKKRKLDPEKYRLLGCNVRKQILKPRLSENLAELTGILLGDGGITFNQLQITLDKTRDKLYAGHVASLIYKIFSEYPKIYFRDTVCVITLSGIEYVELFVRIGLKTGNKVRQQVRVPNWVNRYKKWKDATLRGLVDTDGCIYIHKHQVGGNQYEHIGLTFTNHSIPIASWVTSMLDSIGLNPKQPNPQHVYAYGTSSVARYLKIVGTNNPKHQTKYDNFIEKYPQNRYPAKVR</sequence>
<dbReference type="AlphaFoldDB" id="A0A1F4NQH7"/>
<dbReference type="InterPro" id="IPR001387">
    <property type="entry name" value="Cro/C1-type_HTH"/>
</dbReference>
<dbReference type="Gene3D" id="3.10.28.10">
    <property type="entry name" value="Homing endonucleases"/>
    <property type="match status" value="1"/>
</dbReference>
<reference evidence="3 4" key="1">
    <citation type="journal article" date="2016" name="Nat. Commun.">
        <title>Thousands of microbial genomes shed light on interconnected biogeochemical processes in an aquifer system.</title>
        <authorList>
            <person name="Anantharaman K."/>
            <person name="Brown C.T."/>
            <person name="Hug L.A."/>
            <person name="Sharon I."/>
            <person name="Castelle C.J."/>
            <person name="Probst A.J."/>
            <person name="Thomas B.C."/>
            <person name="Singh A."/>
            <person name="Wilkins M.J."/>
            <person name="Karaoz U."/>
            <person name="Brodie E.L."/>
            <person name="Williams K.H."/>
            <person name="Hubbard S.S."/>
            <person name="Banfield J.F."/>
        </authorList>
    </citation>
    <scope>NUCLEOTIDE SEQUENCE [LARGE SCALE GENOMIC DNA]</scope>
</reference>
<gene>
    <name evidence="3" type="ORF">A3K51_02360</name>
</gene>
<evidence type="ECO:0008006" key="5">
    <source>
        <dbReference type="Google" id="ProtNLM"/>
    </source>
</evidence>
<name>A0A1F4NQH7_UNCK3</name>